<dbReference type="AlphaFoldDB" id="A0AAQ3RUE6"/>
<dbReference type="Proteomes" id="UP001374535">
    <property type="component" value="Chromosome 6"/>
</dbReference>
<accession>A0AAQ3RUE6</accession>
<name>A0AAQ3RUE6_VIGMU</name>
<dbReference type="EMBL" id="CP144695">
    <property type="protein sequence ID" value="WVZ08214.1"/>
    <property type="molecule type" value="Genomic_DNA"/>
</dbReference>
<evidence type="ECO:0000313" key="1">
    <source>
        <dbReference type="EMBL" id="WVZ08214.1"/>
    </source>
</evidence>
<reference evidence="1 2" key="1">
    <citation type="journal article" date="2023" name="Life. Sci Alliance">
        <title>Evolutionary insights into 3D genome organization and epigenetic landscape of Vigna mungo.</title>
        <authorList>
            <person name="Junaid A."/>
            <person name="Singh B."/>
            <person name="Bhatia S."/>
        </authorList>
    </citation>
    <scope>NUCLEOTIDE SEQUENCE [LARGE SCALE GENOMIC DNA]</scope>
    <source>
        <strain evidence="1">Urdbean</strain>
    </source>
</reference>
<sequence>MARRGRSIGEIREYRLVTRINKKEVSSGFTWLNAPLNDLFKSAVGVHLDELSLDRLLDHLCIMKSTDNMRPKRLRRRRGRTTELLKPRDVEMMKSNEAMLRRLINQVVEIEKPTGQLAKLSRLKGRQVKAIRGQTNGRSTEPSRLKSQQFQVERGQDEQLRLNDQVLKLKEVEMMKLNEALLRLNDDDTDETDQPRCQD</sequence>
<proteinExistence type="predicted"/>
<protein>
    <submittedName>
        <fullName evidence="1">Uncharacterized protein</fullName>
    </submittedName>
</protein>
<organism evidence="1 2">
    <name type="scientific">Vigna mungo</name>
    <name type="common">Black gram</name>
    <name type="synonym">Phaseolus mungo</name>
    <dbReference type="NCBI Taxonomy" id="3915"/>
    <lineage>
        <taxon>Eukaryota</taxon>
        <taxon>Viridiplantae</taxon>
        <taxon>Streptophyta</taxon>
        <taxon>Embryophyta</taxon>
        <taxon>Tracheophyta</taxon>
        <taxon>Spermatophyta</taxon>
        <taxon>Magnoliopsida</taxon>
        <taxon>eudicotyledons</taxon>
        <taxon>Gunneridae</taxon>
        <taxon>Pentapetalae</taxon>
        <taxon>rosids</taxon>
        <taxon>fabids</taxon>
        <taxon>Fabales</taxon>
        <taxon>Fabaceae</taxon>
        <taxon>Papilionoideae</taxon>
        <taxon>50 kb inversion clade</taxon>
        <taxon>NPAAA clade</taxon>
        <taxon>indigoferoid/millettioid clade</taxon>
        <taxon>Phaseoleae</taxon>
        <taxon>Vigna</taxon>
    </lineage>
</organism>
<keyword evidence="2" id="KW-1185">Reference proteome</keyword>
<gene>
    <name evidence="1" type="ORF">V8G54_021560</name>
</gene>
<evidence type="ECO:0000313" key="2">
    <source>
        <dbReference type="Proteomes" id="UP001374535"/>
    </source>
</evidence>